<dbReference type="Proteomes" id="UP000826254">
    <property type="component" value="Chromosome"/>
</dbReference>
<dbReference type="InterPro" id="IPR055768">
    <property type="entry name" value="DUF7344"/>
</dbReference>
<evidence type="ECO:0000313" key="3">
    <source>
        <dbReference type="EMBL" id="QZP38750.1"/>
    </source>
</evidence>
<feature type="region of interest" description="Disordered" evidence="1">
    <location>
        <begin position="1"/>
        <end position="34"/>
    </location>
</feature>
<proteinExistence type="predicted"/>
<keyword evidence="4" id="KW-1185">Reference proteome</keyword>
<evidence type="ECO:0000259" key="2">
    <source>
        <dbReference type="Pfam" id="PF24035"/>
    </source>
</evidence>
<name>A0A8T8WFY7_9EURY</name>
<dbReference type="GeneID" id="67177740"/>
<reference evidence="3 4" key="1">
    <citation type="journal article" date="2021" name="Int. J. Syst. Evol. Microbiol.">
        <title>Halobaculum halophilum sp. nov. and Halobaculum salinum sp. nov., isolated from salt lake and saline soil.</title>
        <authorList>
            <person name="Cui H.L."/>
            <person name="Shi X.W."/>
            <person name="Yin X.M."/>
            <person name="Yang X.Y."/>
            <person name="Hou J."/>
            <person name="Zhu L."/>
        </authorList>
    </citation>
    <scope>NUCLEOTIDE SEQUENCE [LARGE SCALE GENOMIC DNA]</scope>
    <source>
        <strain evidence="3 4">NBRC 109044</strain>
    </source>
</reference>
<evidence type="ECO:0000313" key="4">
    <source>
        <dbReference type="Proteomes" id="UP000826254"/>
    </source>
</evidence>
<accession>A0A8T8WFY7</accession>
<sequence length="113" mass="12437">MPADDVLRGPSDQSESLEEPIGRYPSTASLPEDDRHRVLASERRRHVLAIASARPAPIPLEALAAAVVAREDADPADDETRERAVISLHHVHLPLLDDHGVVEYDPNERELLA</sequence>
<dbReference type="EMBL" id="CP081958">
    <property type="protein sequence ID" value="QZP38750.1"/>
    <property type="molecule type" value="Genomic_DNA"/>
</dbReference>
<protein>
    <recommendedName>
        <fullName evidence="2">DUF7344 domain-containing protein</fullName>
    </recommendedName>
</protein>
<feature type="domain" description="DUF7344" evidence="2">
    <location>
        <begin position="36"/>
        <end position="109"/>
    </location>
</feature>
<evidence type="ECO:0000256" key="1">
    <source>
        <dbReference type="SAM" id="MobiDB-lite"/>
    </source>
</evidence>
<dbReference type="KEGG" id="hmp:K6T50_06320"/>
<dbReference type="Pfam" id="PF24035">
    <property type="entry name" value="DUF7344"/>
    <property type="match status" value="1"/>
</dbReference>
<dbReference type="RefSeq" id="WP_222608549.1">
    <property type="nucleotide sequence ID" value="NZ_CP081958.1"/>
</dbReference>
<dbReference type="AlphaFoldDB" id="A0A8T8WFY7"/>
<gene>
    <name evidence="3" type="ORF">K6T50_06320</name>
</gene>
<organism evidence="3 4">
    <name type="scientific">Halobaculum magnesiiphilum</name>
    <dbReference type="NCBI Taxonomy" id="1017351"/>
    <lineage>
        <taxon>Archaea</taxon>
        <taxon>Methanobacteriati</taxon>
        <taxon>Methanobacteriota</taxon>
        <taxon>Stenosarchaea group</taxon>
        <taxon>Halobacteria</taxon>
        <taxon>Halobacteriales</taxon>
        <taxon>Haloferacaceae</taxon>
        <taxon>Halobaculum</taxon>
    </lineage>
</organism>